<sequence length="180" mass="20432">MTAPPRKVIVYISMSVDGYLSTLDDDISWLSAVEEEGEDYGYAEFTRGVDTYVVGRKTYDVIREMLHGDFPQARQFDCYVITRQERPAADGVTFYSGPIEDLIQQIRREPAGHIYCDGGGEIVRLLMERDLIDEYVISVIPILLGDGKRLFLGGTPRIPLRALPSRHFPSGLVQLRYVRE</sequence>
<gene>
    <name evidence="2" type="ORF">E4021_15150</name>
</gene>
<keyword evidence="3" id="KW-1185">Reference proteome</keyword>
<name>A0A4S4NAV8_9BACT</name>
<organism evidence="2 3">
    <name type="scientific">Neolewinella litorea</name>
    <dbReference type="NCBI Taxonomy" id="2562452"/>
    <lineage>
        <taxon>Bacteria</taxon>
        <taxon>Pseudomonadati</taxon>
        <taxon>Bacteroidota</taxon>
        <taxon>Saprospiria</taxon>
        <taxon>Saprospirales</taxon>
        <taxon>Lewinellaceae</taxon>
        <taxon>Neolewinella</taxon>
    </lineage>
</organism>
<dbReference type="InterPro" id="IPR050765">
    <property type="entry name" value="Riboflavin_Biosynth_HTPR"/>
</dbReference>
<dbReference type="RefSeq" id="WP_136460222.1">
    <property type="nucleotide sequence ID" value="NZ_SRSF01000009.1"/>
</dbReference>
<evidence type="ECO:0000313" key="3">
    <source>
        <dbReference type="Proteomes" id="UP000308528"/>
    </source>
</evidence>
<dbReference type="Pfam" id="PF01872">
    <property type="entry name" value="RibD_C"/>
    <property type="match status" value="1"/>
</dbReference>
<dbReference type="OrthoDB" id="195113at2"/>
<accession>A0A4S4NAV8</accession>
<comment type="caution">
    <text evidence="2">The sequence shown here is derived from an EMBL/GenBank/DDBJ whole genome shotgun (WGS) entry which is preliminary data.</text>
</comment>
<dbReference type="GO" id="GO:0009231">
    <property type="term" value="P:riboflavin biosynthetic process"/>
    <property type="evidence" value="ECO:0007669"/>
    <property type="project" value="InterPro"/>
</dbReference>
<dbReference type="InterPro" id="IPR024072">
    <property type="entry name" value="DHFR-like_dom_sf"/>
</dbReference>
<proteinExistence type="predicted"/>
<dbReference type="Proteomes" id="UP000308528">
    <property type="component" value="Unassembled WGS sequence"/>
</dbReference>
<protein>
    <submittedName>
        <fullName evidence="2">Dihydrofolate reductase</fullName>
    </submittedName>
</protein>
<feature type="domain" description="Bacterial bifunctional deaminase-reductase C-terminal" evidence="1">
    <location>
        <begin position="6"/>
        <end position="172"/>
    </location>
</feature>
<evidence type="ECO:0000259" key="1">
    <source>
        <dbReference type="Pfam" id="PF01872"/>
    </source>
</evidence>
<dbReference type="Gene3D" id="3.40.430.10">
    <property type="entry name" value="Dihydrofolate Reductase, subunit A"/>
    <property type="match status" value="1"/>
</dbReference>
<dbReference type="SUPFAM" id="SSF53597">
    <property type="entry name" value="Dihydrofolate reductase-like"/>
    <property type="match status" value="1"/>
</dbReference>
<dbReference type="EMBL" id="SRSF01000009">
    <property type="protein sequence ID" value="THH36419.1"/>
    <property type="molecule type" value="Genomic_DNA"/>
</dbReference>
<evidence type="ECO:0000313" key="2">
    <source>
        <dbReference type="EMBL" id="THH36419.1"/>
    </source>
</evidence>
<dbReference type="PANTHER" id="PTHR38011">
    <property type="entry name" value="DIHYDROFOLATE REDUCTASE FAMILY PROTEIN (AFU_ORTHOLOGUE AFUA_8G06820)"/>
    <property type="match status" value="1"/>
</dbReference>
<reference evidence="2 3" key="1">
    <citation type="submission" date="2019-04" db="EMBL/GenBank/DDBJ databases">
        <title>Lewinella litorea sp. nov., isolated from a marine sand.</title>
        <authorList>
            <person name="Yoon J.-H."/>
        </authorList>
    </citation>
    <scope>NUCLEOTIDE SEQUENCE [LARGE SCALE GENOMIC DNA]</scope>
    <source>
        <strain evidence="2 3">HSMS-39</strain>
    </source>
</reference>
<dbReference type="AlphaFoldDB" id="A0A4S4NAV8"/>
<dbReference type="InterPro" id="IPR002734">
    <property type="entry name" value="RibDG_C"/>
</dbReference>
<dbReference type="GO" id="GO:0008703">
    <property type="term" value="F:5-amino-6-(5-phosphoribosylamino)uracil reductase activity"/>
    <property type="evidence" value="ECO:0007669"/>
    <property type="project" value="InterPro"/>
</dbReference>
<dbReference type="PANTHER" id="PTHR38011:SF11">
    <property type="entry name" value="2,5-DIAMINO-6-RIBOSYLAMINO-4(3H)-PYRIMIDINONE 5'-PHOSPHATE REDUCTASE"/>
    <property type="match status" value="1"/>
</dbReference>